<reference evidence="1 2" key="2">
    <citation type="journal article" date="2022" name="Mol. Ecol. Resour.">
        <title>The genomes of chicory, endive, great burdock and yacon provide insights into Asteraceae paleo-polyploidization history and plant inulin production.</title>
        <authorList>
            <person name="Fan W."/>
            <person name="Wang S."/>
            <person name="Wang H."/>
            <person name="Wang A."/>
            <person name="Jiang F."/>
            <person name="Liu H."/>
            <person name="Zhao H."/>
            <person name="Xu D."/>
            <person name="Zhang Y."/>
        </authorList>
    </citation>
    <scope>NUCLEOTIDE SEQUENCE [LARGE SCALE GENOMIC DNA]</scope>
    <source>
        <strain evidence="2">cv. Punajuju</strain>
        <tissue evidence="1">Leaves</tissue>
    </source>
</reference>
<keyword evidence="2" id="KW-1185">Reference proteome</keyword>
<sequence length="346" mass="39788">MHKDLVGSTVKRYNSYMNAKSDEGRMEFGQGKIGRNEEVDRLSSLADDVIHKILSFVDVRQAVKTSVLSSRWRFIWTSLPYLDFSLSYRNGYNKFVDNLLSRRDNQIHVSSVKLGSGSLDSIQRILNYTFSQNVKRLTFTYHLPLQLSTQGLPSLENMDLCFIFLIKKEAHVLVSLLEHLHTIRFLTLNLEILELDGSVFTMEIRVMRNIVSTQKLIAEFKKRWTKSALELQGDFEEMMVKKLSESCRVMSCLQDIKGLLTQLPASKRDVMQPTFSSVCEEAAIVTNNINMLDSVNIRYNKKPKLLHTRNTVKNAYIRSQVKAVRLLVSTRSSPETVERTPILETK</sequence>
<gene>
    <name evidence="1" type="ORF">L2E82_40290</name>
</gene>
<protein>
    <submittedName>
        <fullName evidence="1">Uncharacterized protein</fullName>
    </submittedName>
</protein>
<name>A0ACB9AK18_CICIN</name>
<reference evidence="2" key="1">
    <citation type="journal article" date="2022" name="Mol. Ecol. Resour.">
        <title>The genomes of chicory, endive, great burdock and yacon provide insights into Asteraceae palaeo-polyploidization history and plant inulin production.</title>
        <authorList>
            <person name="Fan W."/>
            <person name="Wang S."/>
            <person name="Wang H."/>
            <person name="Wang A."/>
            <person name="Jiang F."/>
            <person name="Liu H."/>
            <person name="Zhao H."/>
            <person name="Xu D."/>
            <person name="Zhang Y."/>
        </authorList>
    </citation>
    <scope>NUCLEOTIDE SEQUENCE [LARGE SCALE GENOMIC DNA]</scope>
    <source>
        <strain evidence="2">cv. Punajuju</strain>
    </source>
</reference>
<proteinExistence type="predicted"/>
<dbReference type="EMBL" id="CM042015">
    <property type="protein sequence ID" value="KAI3710507.1"/>
    <property type="molecule type" value="Genomic_DNA"/>
</dbReference>
<accession>A0ACB9AK18</accession>
<organism evidence="1 2">
    <name type="scientific">Cichorium intybus</name>
    <name type="common">Chicory</name>
    <dbReference type="NCBI Taxonomy" id="13427"/>
    <lineage>
        <taxon>Eukaryota</taxon>
        <taxon>Viridiplantae</taxon>
        <taxon>Streptophyta</taxon>
        <taxon>Embryophyta</taxon>
        <taxon>Tracheophyta</taxon>
        <taxon>Spermatophyta</taxon>
        <taxon>Magnoliopsida</taxon>
        <taxon>eudicotyledons</taxon>
        <taxon>Gunneridae</taxon>
        <taxon>Pentapetalae</taxon>
        <taxon>asterids</taxon>
        <taxon>campanulids</taxon>
        <taxon>Asterales</taxon>
        <taxon>Asteraceae</taxon>
        <taxon>Cichorioideae</taxon>
        <taxon>Cichorieae</taxon>
        <taxon>Cichoriinae</taxon>
        <taxon>Cichorium</taxon>
    </lineage>
</organism>
<evidence type="ECO:0000313" key="2">
    <source>
        <dbReference type="Proteomes" id="UP001055811"/>
    </source>
</evidence>
<evidence type="ECO:0000313" key="1">
    <source>
        <dbReference type="EMBL" id="KAI3710507.1"/>
    </source>
</evidence>
<comment type="caution">
    <text evidence="1">The sequence shown here is derived from an EMBL/GenBank/DDBJ whole genome shotgun (WGS) entry which is preliminary data.</text>
</comment>
<dbReference type="Proteomes" id="UP001055811">
    <property type="component" value="Linkage Group LG07"/>
</dbReference>